<evidence type="ECO:0000256" key="2">
    <source>
        <dbReference type="ARBA" id="ARBA00023125"/>
    </source>
</evidence>
<evidence type="ECO:0000313" key="6">
    <source>
        <dbReference type="EMBL" id="DAD19007.1"/>
    </source>
</evidence>
<dbReference type="InterPro" id="IPR003441">
    <property type="entry name" value="NAC-dom"/>
</dbReference>
<dbReference type="EMBL" id="DUZY01000001">
    <property type="protein sequence ID" value="DAD19007.1"/>
    <property type="molecule type" value="Genomic_DNA"/>
</dbReference>
<dbReference type="AlphaFoldDB" id="A0A822XFL8"/>
<keyword evidence="7" id="KW-1185">Reference proteome</keyword>
<evidence type="ECO:0000256" key="1">
    <source>
        <dbReference type="ARBA" id="ARBA00023015"/>
    </source>
</evidence>
<comment type="caution">
    <text evidence="6">The sequence shown here is derived from an EMBL/GenBank/DDBJ whole genome shotgun (WGS) entry which is preliminary data.</text>
</comment>
<evidence type="ECO:0000256" key="4">
    <source>
        <dbReference type="ARBA" id="ARBA00023242"/>
    </source>
</evidence>
<dbReference type="PROSITE" id="PS51005">
    <property type="entry name" value="NAC"/>
    <property type="match status" value="1"/>
</dbReference>
<keyword evidence="2" id="KW-0238">DNA-binding</keyword>
<gene>
    <name evidence="6" type="ORF">HUJ06_020470</name>
</gene>
<evidence type="ECO:0000256" key="3">
    <source>
        <dbReference type="ARBA" id="ARBA00023163"/>
    </source>
</evidence>
<evidence type="ECO:0000259" key="5">
    <source>
        <dbReference type="PROSITE" id="PS51005"/>
    </source>
</evidence>
<evidence type="ECO:0000313" key="7">
    <source>
        <dbReference type="Proteomes" id="UP000607653"/>
    </source>
</evidence>
<dbReference type="Pfam" id="PF02365">
    <property type="entry name" value="NAM"/>
    <property type="match status" value="1"/>
</dbReference>
<accession>A0A822XFL8</accession>
<proteinExistence type="predicted"/>
<dbReference type="GO" id="GO:0006355">
    <property type="term" value="P:regulation of DNA-templated transcription"/>
    <property type="evidence" value="ECO:0007669"/>
    <property type="project" value="InterPro"/>
</dbReference>
<dbReference type="GO" id="GO:0003677">
    <property type="term" value="F:DNA binding"/>
    <property type="evidence" value="ECO:0007669"/>
    <property type="project" value="UniProtKB-KW"/>
</dbReference>
<keyword evidence="3" id="KW-0804">Transcription</keyword>
<dbReference type="InterPro" id="IPR036093">
    <property type="entry name" value="NAC_dom_sf"/>
</dbReference>
<keyword evidence="4" id="KW-0539">Nucleus</keyword>
<reference evidence="6 7" key="1">
    <citation type="journal article" date="2020" name="Mol. Biol. Evol.">
        <title>Distinct Expression and Methylation Patterns for Genes with Different Fates following a Single Whole-Genome Duplication in Flowering Plants.</title>
        <authorList>
            <person name="Shi T."/>
            <person name="Rahmani R.S."/>
            <person name="Gugger P.F."/>
            <person name="Wang M."/>
            <person name="Li H."/>
            <person name="Zhang Y."/>
            <person name="Li Z."/>
            <person name="Wang Q."/>
            <person name="Van de Peer Y."/>
            <person name="Marchal K."/>
            <person name="Chen J."/>
        </authorList>
    </citation>
    <scope>NUCLEOTIDE SEQUENCE [LARGE SCALE GENOMIC DNA]</scope>
    <source>
        <tissue evidence="6">Leaf</tissue>
    </source>
</reference>
<sequence>MTLEMQRLGLLGSDSTLLSCDDFGDAKVWRPGFRFHPTDEELILYYLRMKMC</sequence>
<protein>
    <recommendedName>
        <fullName evidence="5">NAC domain-containing protein</fullName>
    </recommendedName>
</protein>
<dbReference type="Proteomes" id="UP000607653">
    <property type="component" value="Unassembled WGS sequence"/>
</dbReference>
<feature type="domain" description="NAC" evidence="5">
    <location>
        <begin position="29"/>
        <end position="52"/>
    </location>
</feature>
<keyword evidence="1" id="KW-0805">Transcription regulation</keyword>
<name>A0A822XFL8_NELNU</name>
<dbReference type="SUPFAM" id="SSF101941">
    <property type="entry name" value="NAC domain"/>
    <property type="match status" value="1"/>
</dbReference>
<organism evidence="6 7">
    <name type="scientific">Nelumbo nucifera</name>
    <name type="common">Sacred lotus</name>
    <dbReference type="NCBI Taxonomy" id="4432"/>
    <lineage>
        <taxon>Eukaryota</taxon>
        <taxon>Viridiplantae</taxon>
        <taxon>Streptophyta</taxon>
        <taxon>Embryophyta</taxon>
        <taxon>Tracheophyta</taxon>
        <taxon>Spermatophyta</taxon>
        <taxon>Magnoliopsida</taxon>
        <taxon>Proteales</taxon>
        <taxon>Nelumbonaceae</taxon>
        <taxon>Nelumbo</taxon>
    </lineage>
</organism>